<evidence type="ECO:0000256" key="4">
    <source>
        <dbReference type="ARBA" id="ARBA00038509"/>
    </source>
</evidence>
<dbReference type="PRINTS" id="PR00153">
    <property type="entry name" value="CSAPPISMRASE"/>
</dbReference>
<dbReference type="Pfam" id="PF00160">
    <property type="entry name" value="Pro_isomerase"/>
    <property type="match status" value="1"/>
</dbReference>
<dbReference type="GeneID" id="90038972"/>
<dbReference type="Gene3D" id="2.40.100.10">
    <property type="entry name" value="Cyclophilin-like"/>
    <property type="match status" value="1"/>
</dbReference>
<comment type="subcellular location">
    <subcellularLocation>
        <location evidence="2">Nucleus</location>
    </subcellularLocation>
</comment>
<dbReference type="PROSITE" id="PS50072">
    <property type="entry name" value="CSA_PPIASE_2"/>
    <property type="match status" value="1"/>
</dbReference>
<organism evidence="7 8">
    <name type="scientific">Myxozyma melibiosi</name>
    <dbReference type="NCBI Taxonomy" id="54550"/>
    <lineage>
        <taxon>Eukaryota</taxon>
        <taxon>Fungi</taxon>
        <taxon>Dikarya</taxon>
        <taxon>Ascomycota</taxon>
        <taxon>Saccharomycotina</taxon>
        <taxon>Lipomycetes</taxon>
        <taxon>Lipomycetales</taxon>
        <taxon>Lipomycetaceae</taxon>
        <taxon>Myxozyma</taxon>
    </lineage>
</organism>
<comment type="similarity">
    <text evidence="4">Belongs to the cyclophilin-type PPIase family. CWC27 subfamily.</text>
</comment>
<dbReference type="SUPFAM" id="SSF50891">
    <property type="entry name" value="Cyclophilin-like"/>
    <property type="match status" value="1"/>
</dbReference>
<feature type="compositionally biased region" description="Polar residues" evidence="5">
    <location>
        <begin position="283"/>
        <end position="315"/>
    </location>
</feature>
<evidence type="ECO:0000313" key="7">
    <source>
        <dbReference type="EMBL" id="KAK7203402.1"/>
    </source>
</evidence>
<feature type="region of interest" description="Disordered" evidence="5">
    <location>
        <begin position="484"/>
        <end position="506"/>
    </location>
</feature>
<feature type="compositionally biased region" description="Basic residues" evidence="5">
    <location>
        <begin position="191"/>
        <end position="200"/>
    </location>
</feature>
<evidence type="ECO:0000256" key="2">
    <source>
        <dbReference type="ARBA" id="ARBA00004123"/>
    </source>
</evidence>
<dbReference type="CDD" id="cd01925">
    <property type="entry name" value="cyclophilin_CeCYP16-like"/>
    <property type="match status" value="1"/>
</dbReference>
<feature type="compositionally biased region" description="Basic and acidic residues" evidence="5">
    <location>
        <begin position="217"/>
        <end position="232"/>
    </location>
</feature>
<dbReference type="EMBL" id="JBBJBU010000012">
    <property type="protein sequence ID" value="KAK7203402.1"/>
    <property type="molecule type" value="Genomic_DNA"/>
</dbReference>
<keyword evidence="8" id="KW-1185">Reference proteome</keyword>
<name>A0ABR1F0U7_9ASCO</name>
<evidence type="ECO:0000256" key="1">
    <source>
        <dbReference type="ARBA" id="ARBA00000971"/>
    </source>
</evidence>
<dbReference type="Proteomes" id="UP001498771">
    <property type="component" value="Unassembled WGS sequence"/>
</dbReference>
<dbReference type="InterPro" id="IPR020892">
    <property type="entry name" value="Cyclophilin-type_PPIase_CS"/>
</dbReference>
<dbReference type="InterPro" id="IPR002130">
    <property type="entry name" value="Cyclophilin-type_PPIase_dom"/>
</dbReference>
<feature type="compositionally biased region" description="Acidic residues" evidence="5">
    <location>
        <begin position="205"/>
        <end position="216"/>
    </location>
</feature>
<evidence type="ECO:0000313" key="8">
    <source>
        <dbReference type="Proteomes" id="UP001498771"/>
    </source>
</evidence>
<reference evidence="7 8" key="1">
    <citation type="submission" date="2024-03" db="EMBL/GenBank/DDBJ databases">
        <title>Genome-scale model development and genomic sequencing of the oleaginous clade Lipomyces.</title>
        <authorList>
            <consortium name="Lawrence Berkeley National Laboratory"/>
            <person name="Czajka J.J."/>
            <person name="Han Y."/>
            <person name="Kim J."/>
            <person name="Mondo S.J."/>
            <person name="Hofstad B.A."/>
            <person name="Robles A."/>
            <person name="Haridas S."/>
            <person name="Riley R."/>
            <person name="LaButti K."/>
            <person name="Pangilinan J."/>
            <person name="Andreopoulos W."/>
            <person name="Lipzen A."/>
            <person name="Yan J."/>
            <person name="Wang M."/>
            <person name="Ng V."/>
            <person name="Grigoriev I.V."/>
            <person name="Spatafora J.W."/>
            <person name="Magnuson J.K."/>
            <person name="Baker S.E."/>
            <person name="Pomraning K.R."/>
        </authorList>
    </citation>
    <scope>NUCLEOTIDE SEQUENCE [LARGE SCALE GENOMIC DNA]</scope>
    <source>
        <strain evidence="7 8">Phaff 52-87</strain>
    </source>
</reference>
<comment type="catalytic activity">
    <reaction evidence="1">
        <text>[protein]-peptidylproline (omega=180) = [protein]-peptidylproline (omega=0)</text>
        <dbReference type="Rhea" id="RHEA:16237"/>
        <dbReference type="Rhea" id="RHEA-COMP:10747"/>
        <dbReference type="Rhea" id="RHEA-COMP:10748"/>
        <dbReference type="ChEBI" id="CHEBI:83833"/>
        <dbReference type="ChEBI" id="CHEBI:83834"/>
        <dbReference type="EC" id="5.2.1.8"/>
    </reaction>
</comment>
<proteinExistence type="inferred from homology"/>
<dbReference type="PANTHER" id="PTHR45625:SF6">
    <property type="entry name" value="SPLICEOSOME-ASSOCIATED PROTEIN CWC27 HOMOLOG"/>
    <property type="match status" value="1"/>
</dbReference>
<evidence type="ECO:0000256" key="3">
    <source>
        <dbReference type="ARBA" id="ARBA00023242"/>
    </source>
</evidence>
<protein>
    <submittedName>
        <fullName evidence="7">Cyclophilin-like domain-containing protein</fullName>
    </submittedName>
</protein>
<feature type="compositionally biased region" description="Basic and acidic residues" evidence="5">
    <location>
        <begin position="421"/>
        <end position="433"/>
    </location>
</feature>
<feature type="region of interest" description="Disordered" evidence="5">
    <location>
        <begin position="177"/>
        <end position="319"/>
    </location>
</feature>
<dbReference type="PROSITE" id="PS00170">
    <property type="entry name" value="CSA_PPIASE_1"/>
    <property type="match status" value="1"/>
</dbReference>
<feature type="domain" description="PPIase cyclophilin-type" evidence="6">
    <location>
        <begin position="20"/>
        <end position="166"/>
    </location>
</feature>
<sequence length="506" mass="56237">MSSALEPPTTAKVILHTTKGPVEVELWAKETPKACRNFLQLCLDGTFDNTIFHRVVPGFLVQGGDPTGTGHGGTSIYDDEGGFETEAHSRLRFNRRGLLGNADAEKMNDNSQFFITLAATPELQGKHTMFGRIMGDTIFNVLKIGEAELDNNDRPLYPTKITKVEIVVNYFDDMKPRRSESTAASKSSSDKKKKKAKPKVKMSFADDEVDEDDGDGGDAKRFKMKPAHEILNDSRLSNQPAVGADDITPPPQVEPLRIRKKKSSSSSSTEKPKASNTSEKTETPPQRSSKSTAPQAIDDGTQSLNQSFDQVSNQKSEFDRINEEIIAMKSSLKRKAAADDESHEAKKKASSSSSSLLEEERQKYLQKQSAPTSSKKSKKKQLEEREAATLAMLSKFTTKLHTASSSNPAPPALPRKSSKRKITEPKSERGQEKGEEEERCDLHNLVNCQSCLYYDQLSGDEDDDPESLMTHTFEDTKSVRVAADYRARMSPPPVPPTNERRHRTRR</sequence>
<gene>
    <name evidence="7" type="ORF">BZA70DRAFT_283620</name>
</gene>
<evidence type="ECO:0000259" key="6">
    <source>
        <dbReference type="PROSITE" id="PS50072"/>
    </source>
</evidence>
<evidence type="ECO:0000256" key="5">
    <source>
        <dbReference type="SAM" id="MobiDB-lite"/>
    </source>
</evidence>
<dbReference type="InterPro" id="IPR044666">
    <property type="entry name" value="Cyclophilin_A-like"/>
</dbReference>
<keyword evidence="3" id="KW-0539">Nucleus</keyword>
<dbReference type="InterPro" id="IPR029000">
    <property type="entry name" value="Cyclophilin-like_dom_sf"/>
</dbReference>
<feature type="region of interest" description="Disordered" evidence="5">
    <location>
        <begin position="331"/>
        <end position="438"/>
    </location>
</feature>
<dbReference type="RefSeq" id="XP_064766435.1">
    <property type="nucleotide sequence ID" value="XM_064913460.1"/>
</dbReference>
<dbReference type="PANTHER" id="PTHR45625">
    <property type="entry name" value="PEPTIDYL-PROLYL CIS-TRANS ISOMERASE-RELATED"/>
    <property type="match status" value="1"/>
</dbReference>
<accession>A0ABR1F0U7</accession>
<comment type="caution">
    <text evidence="7">The sequence shown here is derived from an EMBL/GenBank/DDBJ whole genome shotgun (WGS) entry which is preliminary data.</text>
</comment>